<name>G3HA43_CRIGR</name>
<gene>
    <name evidence="2" type="ORF">I79_007285</name>
</gene>
<reference evidence="3" key="1">
    <citation type="journal article" date="2011" name="Nat. Biotechnol.">
        <title>The genomic sequence of the Chinese hamster ovary (CHO)-K1 cell line.</title>
        <authorList>
            <person name="Xu X."/>
            <person name="Nagarajan H."/>
            <person name="Lewis N.E."/>
            <person name="Pan S."/>
            <person name="Cai Z."/>
            <person name="Liu X."/>
            <person name="Chen W."/>
            <person name="Xie M."/>
            <person name="Wang W."/>
            <person name="Hammond S."/>
            <person name="Andersen M.R."/>
            <person name="Neff N."/>
            <person name="Passarelli B."/>
            <person name="Koh W."/>
            <person name="Fan H.C."/>
            <person name="Wang J."/>
            <person name="Gui Y."/>
            <person name="Lee K.H."/>
            <person name="Betenbaugh M.J."/>
            <person name="Quake S.R."/>
            <person name="Famili I."/>
            <person name="Palsson B.O."/>
            <person name="Wang J."/>
        </authorList>
    </citation>
    <scope>NUCLEOTIDE SEQUENCE [LARGE SCALE GENOMIC DNA]</scope>
    <source>
        <strain evidence="3">CHO K1 cell line</strain>
    </source>
</reference>
<dbReference type="InParanoid" id="G3HA43"/>
<protein>
    <submittedName>
        <fullName evidence="2">Uncharacterized protein</fullName>
    </submittedName>
</protein>
<sequence length="62" mass="6655">MYQPGSSIPPGSQGQARGWSLQALRGLSPTRSPANLRATATEPRSPFLSKDSHLRTASGYEK</sequence>
<dbReference type="AlphaFoldDB" id="G3HA43"/>
<evidence type="ECO:0000256" key="1">
    <source>
        <dbReference type="SAM" id="MobiDB-lite"/>
    </source>
</evidence>
<proteinExistence type="predicted"/>
<feature type="compositionally biased region" description="Polar residues" evidence="1">
    <location>
        <begin position="1"/>
        <end position="15"/>
    </location>
</feature>
<organism evidence="2 3">
    <name type="scientific">Cricetulus griseus</name>
    <name type="common">Chinese hamster</name>
    <name type="synonym">Cricetulus barabensis griseus</name>
    <dbReference type="NCBI Taxonomy" id="10029"/>
    <lineage>
        <taxon>Eukaryota</taxon>
        <taxon>Metazoa</taxon>
        <taxon>Chordata</taxon>
        <taxon>Craniata</taxon>
        <taxon>Vertebrata</taxon>
        <taxon>Euteleostomi</taxon>
        <taxon>Mammalia</taxon>
        <taxon>Eutheria</taxon>
        <taxon>Euarchontoglires</taxon>
        <taxon>Glires</taxon>
        <taxon>Rodentia</taxon>
        <taxon>Myomorpha</taxon>
        <taxon>Muroidea</taxon>
        <taxon>Cricetidae</taxon>
        <taxon>Cricetinae</taxon>
        <taxon>Cricetulus</taxon>
    </lineage>
</organism>
<evidence type="ECO:0000313" key="2">
    <source>
        <dbReference type="EMBL" id="EGW01855.1"/>
    </source>
</evidence>
<dbReference type="Proteomes" id="UP000001075">
    <property type="component" value="Unassembled WGS sequence"/>
</dbReference>
<feature type="region of interest" description="Disordered" evidence="1">
    <location>
        <begin position="1"/>
        <end position="62"/>
    </location>
</feature>
<accession>G3HA43</accession>
<feature type="compositionally biased region" description="Basic and acidic residues" evidence="1">
    <location>
        <begin position="50"/>
        <end position="62"/>
    </location>
</feature>
<evidence type="ECO:0000313" key="3">
    <source>
        <dbReference type="Proteomes" id="UP000001075"/>
    </source>
</evidence>
<dbReference type="EMBL" id="JH000243">
    <property type="protein sequence ID" value="EGW01855.1"/>
    <property type="molecule type" value="Genomic_DNA"/>
</dbReference>